<dbReference type="EMBL" id="GBXM01028361">
    <property type="protein sequence ID" value="JAH80216.1"/>
    <property type="molecule type" value="Transcribed_RNA"/>
</dbReference>
<proteinExistence type="predicted"/>
<evidence type="ECO:0000313" key="1">
    <source>
        <dbReference type="EMBL" id="JAH80216.1"/>
    </source>
</evidence>
<name>A0A0E9VQ84_ANGAN</name>
<protein>
    <submittedName>
        <fullName evidence="1">Uncharacterized protein</fullName>
    </submittedName>
</protein>
<sequence length="26" mass="3150">MCRLCHMHMSLRNQVYFLIFNGKGFC</sequence>
<reference evidence="1" key="1">
    <citation type="submission" date="2014-11" db="EMBL/GenBank/DDBJ databases">
        <authorList>
            <person name="Amaro Gonzalez C."/>
        </authorList>
    </citation>
    <scope>NUCLEOTIDE SEQUENCE</scope>
</reference>
<dbReference type="AlphaFoldDB" id="A0A0E9VQ84"/>
<reference evidence="1" key="2">
    <citation type="journal article" date="2015" name="Fish Shellfish Immunol.">
        <title>Early steps in the European eel (Anguilla anguilla)-Vibrio vulnificus interaction in the gills: Role of the RtxA13 toxin.</title>
        <authorList>
            <person name="Callol A."/>
            <person name="Pajuelo D."/>
            <person name="Ebbesson L."/>
            <person name="Teles M."/>
            <person name="MacKenzie S."/>
            <person name="Amaro C."/>
        </authorList>
    </citation>
    <scope>NUCLEOTIDE SEQUENCE</scope>
</reference>
<accession>A0A0E9VQ84</accession>
<organism evidence="1">
    <name type="scientific">Anguilla anguilla</name>
    <name type="common">European freshwater eel</name>
    <name type="synonym">Muraena anguilla</name>
    <dbReference type="NCBI Taxonomy" id="7936"/>
    <lineage>
        <taxon>Eukaryota</taxon>
        <taxon>Metazoa</taxon>
        <taxon>Chordata</taxon>
        <taxon>Craniata</taxon>
        <taxon>Vertebrata</taxon>
        <taxon>Euteleostomi</taxon>
        <taxon>Actinopterygii</taxon>
        <taxon>Neopterygii</taxon>
        <taxon>Teleostei</taxon>
        <taxon>Anguilliformes</taxon>
        <taxon>Anguillidae</taxon>
        <taxon>Anguilla</taxon>
    </lineage>
</organism>